<dbReference type="SUPFAM" id="SSF46689">
    <property type="entry name" value="Homeodomain-like"/>
    <property type="match status" value="1"/>
</dbReference>
<dbReference type="RefSeq" id="WP_308985963.1">
    <property type="nucleotide sequence ID" value="NZ_JARXIC010000025.1"/>
</dbReference>
<dbReference type="InterPro" id="IPR014710">
    <property type="entry name" value="RmlC-like_jellyroll"/>
</dbReference>
<dbReference type="Gene3D" id="2.60.120.10">
    <property type="entry name" value="Jelly Rolls"/>
    <property type="match status" value="1"/>
</dbReference>
<feature type="domain" description="HTH araC/xylS-type" evidence="4">
    <location>
        <begin position="152"/>
        <end position="249"/>
    </location>
</feature>
<protein>
    <submittedName>
        <fullName evidence="5">AraC family transcriptional regulator</fullName>
    </submittedName>
</protein>
<evidence type="ECO:0000256" key="2">
    <source>
        <dbReference type="ARBA" id="ARBA00023125"/>
    </source>
</evidence>
<dbReference type="Pfam" id="PF12833">
    <property type="entry name" value="HTH_18"/>
    <property type="match status" value="1"/>
</dbReference>
<name>A0ABU1AMS3_9BACT</name>
<evidence type="ECO:0000313" key="5">
    <source>
        <dbReference type="EMBL" id="MDQ8195513.1"/>
    </source>
</evidence>
<dbReference type="InterPro" id="IPR011051">
    <property type="entry name" value="RmlC_Cupin_sf"/>
</dbReference>
<dbReference type="Pfam" id="PF07883">
    <property type="entry name" value="Cupin_2"/>
    <property type="match status" value="1"/>
</dbReference>
<organism evidence="5 6">
    <name type="scientific">Thalassobacterium sedimentorum</name>
    <dbReference type="NCBI Taxonomy" id="3041258"/>
    <lineage>
        <taxon>Bacteria</taxon>
        <taxon>Pseudomonadati</taxon>
        <taxon>Verrucomicrobiota</taxon>
        <taxon>Opitutia</taxon>
        <taxon>Puniceicoccales</taxon>
        <taxon>Coraliomargaritaceae</taxon>
        <taxon>Thalassobacterium</taxon>
    </lineage>
</organism>
<accession>A0ABU1AMS3</accession>
<keyword evidence="1" id="KW-0805">Transcription regulation</keyword>
<dbReference type="SUPFAM" id="SSF51182">
    <property type="entry name" value="RmlC-like cupins"/>
    <property type="match status" value="1"/>
</dbReference>
<evidence type="ECO:0000256" key="1">
    <source>
        <dbReference type="ARBA" id="ARBA00023015"/>
    </source>
</evidence>
<keyword evidence="3" id="KW-0804">Transcription</keyword>
<dbReference type="InterPro" id="IPR013096">
    <property type="entry name" value="Cupin_2"/>
</dbReference>
<sequence>MILDVRFSAERIGCERAHSHDYSVLATVEGGTIEMSIADQRVTLEKGMLCLIPSGVTHRVLSTSDDFSGVHTLSLACTIMLSSGSRATTGILASDRGWQHQFVKAMRDFDDADERKHTMLVRSILLFLKKRDVYFSSGCEAKSWASFHWVPTKIKEMIESGADMGSCFQYIEEHMPFSKEHCNRLFKRCYGTTIQGYGLDVRTEKARQLLKRGLLVAESASEAGFYDQSQLTKAFKSIFQLTPAEYRKQRCKNLDQSNTRNL</sequence>
<gene>
    <name evidence="5" type="ORF">QEH59_13855</name>
</gene>
<dbReference type="InterPro" id="IPR050204">
    <property type="entry name" value="AraC_XylS_family_regulators"/>
</dbReference>
<dbReference type="InterPro" id="IPR018060">
    <property type="entry name" value="HTH_AraC"/>
</dbReference>
<dbReference type="SMART" id="SM00342">
    <property type="entry name" value="HTH_ARAC"/>
    <property type="match status" value="1"/>
</dbReference>
<dbReference type="Proteomes" id="UP001243717">
    <property type="component" value="Unassembled WGS sequence"/>
</dbReference>
<dbReference type="PANTHER" id="PTHR46796">
    <property type="entry name" value="HTH-TYPE TRANSCRIPTIONAL ACTIVATOR RHAS-RELATED"/>
    <property type="match status" value="1"/>
</dbReference>
<evidence type="ECO:0000259" key="4">
    <source>
        <dbReference type="PROSITE" id="PS01124"/>
    </source>
</evidence>
<keyword evidence="2" id="KW-0238">DNA-binding</keyword>
<dbReference type="EMBL" id="JARXIC010000025">
    <property type="protein sequence ID" value="MDQ8195513.1"/>
    <property type="molecule type" value="Genomic_DNA"/>
</dbReference>
<proteinExistence type="predicted"/>
<dbReference type="InterPro" id="IPR009057">
    <property type="entry name" value="Homeodomain-like_sf"/>
</dbReference>
<evidence type="ECO:0000313" key="6">
    <source>
        <dbReference type="Proteomes" id="UP001243717"/>
    </source>
</evidence>
<keyword evidence="6" id="KW-1185">Reference proteome</keyword>
<reference evidence="5 6" key="1">
    <citation type="submission" date="2023-04" db="EMBL/GenBank/DDBJ databases">
        <title>A novel bacteria isolated from coastal sediment.</title>
        <authorList>
            <person name="Liu X.-J."/>
            <person name="Du Z.-J."/>
        </authorList>
    </citation>
    <scope>NUCLEOTIDE SEQUENCE [LARGE SCALE GENOMIC DNA]</scope>
    <source>
        <strain evidence="5 6">SDUM461004</strain>
    </source>
</reference>
<evidence type="ECO:0000256" key="3">
    <source>
        <dbReference type="ARBA" id="ARBA00023163"/>
    </source>
</evidence>
<comment type="caution">
    <text evidence="5">The sequence shown here is derived from an EMBL/GenBank/DDBJ whole genome shotgun (WGS) entry which is preliminary data.</text>
</comment>
<dbReference type="PROSITE" id="PS01124">
    <property type="entry name" value="HTH_ARAC_FAMILY_2"/>
    <property type="match status" value="1"/>
</dbReference>
<dbReference type="Gene3D" id="1.10.10.60">
    <property type="entry name" value="Homeodomain-like"/>
    <property type="match status" value="2"/>
</dbReference>